<keyword evidence="9" id="KW-1185">Reference proteome</keyword>
<dbReference type="NCBIfam" id="TIGR00336">
    <property type="entry name" value="pyrE"/>
    <property type="match status" value="1"/>
</dbReference>
<dbReference type="InterPro" id="IPR004467">
    <property type="entry name" value="Or_phspho_trans_dom"/>
</dbReference>
<reference evidence="8 9" key="1">
    <citation type="submission" date="2020-03" db="EMBL/GenBank/DDBJ databases">
        <title>Two novel Motilibacter sp.</title>
        <authorList>
            <person name="Liu S."/>
        </authorList>
    </citation>
    <scope>NUCLEOTIDE SEQUENCE [LARGE SCALE GENOMIC DNA]</scope>
    <source>
        <strain evidence="8 9">E257</strain>
    </source>
</reference>
<evidence type="ECO:0000259" key="7">
    <source>
        <dbReference type="Pfam" id="PF00156"/>
    </source>
</evidence>
<dbReference type="InterPro" id="IPR029057">
    <property type="entry name" value="PRTase-like"/>
</dbReference>
<feature type="binding site" evidence="6">
    <location>
        <position position="95"/>
    </location>
    <ligand>
        <name>5-phospho-alpha-D-ribose 1-diphosphate</name>
        <dbReference type="ChEBI" id="CHEBI:58017"/>
        <note>ligand shared between dimeric partners</note>
    </ligand>
</feature>
<dbReference type="PANTHER" id="PTHR19278:SF9">
    <property type="entry name" value="URIDINE 5'-MONOPHOSPHATE SYNTHASE"/>
    <property type="match status" value="1"/>
</dbReference>
<feature type="binding site" description="in other chain" evidence="6">
    <location>
        <begin position="121"/>
        <end position="129"/>
    </location>
    <ligand>
        <name>5-phospho-alpha-D-ribose 1-diphosphate</name>
        <dbReference type="ChEBI" id="CHEBI:58017"/>
        <note>ligand shared between dimeric partners</note>
    </ligand>
</feature>
<comment type="caution">
    <text evidence="8">The sequence shown here is derived from an EMBL/GenBank/DDBJ whole genome shotgun (WGS) entry which is preliminary data.</text>
</comment>
<dbReference type="GO" id="GO:0004588">
    <property type="term" value="F:orotate phosphoribosyltransferase activity"/>
    <property type="evidence" value="ECO:0007669"/>
    <property type="project" value="UniProtKB-EC"/>
</dbReference>
<dbReference type="PANTHER" id="PTHR19278">
    <property type="entry name" value="OROTATE PHOSPHORIBOSYLTRANSFERASE"/>
    <property type="match status" value="1"/>
</dbReference>
<comment type="catalytic activity">
    <reaction evidence="6">
        <text>orotidine 5'-phosphate + diphosphate = orotate + 5-phospho-alpha-D-ribose 1-diphosphate</text>
        <dbReference type="Rhea" id="RHEA:10380"/>
        <dbReference type="ChEBI" id="CHEBI:30839"/>
        <dbReference type="ChEBI" id="CHEBI:33019"/>
        <dbReference type="ChEBI" id="CHEBI:57538"/>
        <dbReference type="ChEBI" id="CHEBI:58017"/>
        <dbReference type="EC" id="2.4.2.10"/>
    </reaction>
</comment>
<comment type="function">
    <text evidence="6">Catalyzes the transfer of a ribosyl phosphate group from 5-phosphoribose 1-diphosphate to orotate, leading to the formation of orotidine monophosphate (OMP).</text>
</comment>
<keyword evidence="4 6" id="KW-0808">Transferase</keyword>
<evidence type="ECO:0000256" key="2">
    <source>
        <dbReference type="ARBA" id="ARBA00011971"/>
    </source>
</evidence>
<feature type="binding site" evidence="6">
    <location>
        <position position="153"/>
    </location>
    <ligand>
        <name>orotate</name>
        <dbReference type="ChEBI" id="CHEBI:30839"/>
    </ligand>
</feature>
<organism evidence="8 9">
    <name type="scientific">Motilibacter deserti</name>
    <dbReference type="NCBI Taxonomy" id="2714956"/>
    <lineage>
        <taxon>Bacteria</taxon>
        <taxon>Bacillati</taxon>
        <taxon>Actinomycetota</taxon>
        <taxon>Actinomycetes</taxon>
        <taxon>Motilibacterales</taxon>
        <taxon>Motilibacteraceae</taxon>
        <taxon>Motilibacter</taxon>
    </lineage>
</organism>
<feature type="binding site" evidence="6">
    <location>
        <position position="99"/>
    </location>
    <ligand>
        <name>5-phospho-alpha-D-ribose 1-diphosphate</name>
        <dbReference type="ChEBI" id="CHEBI:58017"/>
        <note>ligand shared between dimeric partners</note>
    </ligand>
</feature>
<dbReference type="HAMAP" id="MF_01208">
    <property type="entry name" value="PyrE"/>
    <property type="match status" value="1"/>
</dbReference>
<comment type="caution">
    <text evidence="6">Lacks conserved residue(s) required for the propagation of feature annotation.</text>
</comment>
<comment type="subunit">
    <text evidence="6">Homodimer.</text>
</comment>
<protein>
    <recommendedName>
        <fullName evidence="2 6">Orotate phosphoribosyltransferase</fullName>
        <shortName evidence="6">OPRT</shortName>
        <shortName evidence="6">OPRTase</shortName>
        <ecNumber evidence="2 6">2.4.2.10</ecNumber>
    </recommendedName>
</protein>
<feature type="binding site" evidence="6">
    <location>
        <position position="125"/>
    </location>
    <ligand>
        <name>orotate</name>
        <dbReference type="ChEBI" id="CHEBI:30839"/>
    </ligand>
</feature>
<gene>
    <name evidence="6" type="primary">pyrE</name>
    <name evidence="8" type="ORF">G9H71_20030</name>
</gene>
<feature type="binding site" evidence="6">
    <location>
        <position position="101"/>
    </location>
    <ligand>
        <name>5-phospho-alpha-D-ribose 1-diphosphate</name>
        <dbReference type="ChEBI" id="CHEBI:58017"/>
        <note>ligand shared between dimeric partners</note>
    </ligand>
</feature>
<feature type="binding site" description="in other chain" evidence="6">
    <location>
        <position position="96"/>
    </location>
    <ligand>
        <name>5-phospho-alpha-D-ribose 1-diphosphate</name>
        <dbReference type="ChEBI" id="CHEBI:58017"/>
        <note>ligand shared between dimeric partners</note>
    </ligand>
</feature>
<dbReference type="InterPro" id="IPR023031">
    <property type="entry name" value="OPRT"/>
</dbReference>
<evidence type="ECO:0000313" key="8">
    <source>
        <dbReference type="EMBL" id="NHC16078.1"/>
    </source>
</evidence>
<dbReference type="EMBL" id="JAANNP010000089">
    <property type="protein sequence ID" value="NHC16078.1"/>
    <property type="molecule type" value="Genomic_DNA"/>
</dbReference>
<dbReference type="Pfam" id="PF00156">
    <property type="entry name" value="Pribosyltran"/>
    <property type="match status" value="1"/>
</dbReference>
<evidence type="ECO:0000256" key="4">
    <source>
        <dbReference type="ARBA" id="ARBA00022679"/>
    </source>
</evidence>
<evidence type="ECO:0000256" key="6">
    <source>
        <dbReference type="HAMAP-Rule" id="MF_01208"/>
    </source>
</evidence>
<dbReference type="Gene3D" id="3.40.50.2020">
    <property type="match status" value="1"/>
</dbReference>
<feature type="domain" description="Phosphoribosyltransferase" evidence="7">
    <location>
        <begin position="92"/>
        <end position="157"/>
    </location>
</feature>
<evidence type="ECO:0000313" key="9">
    <source>
        <dbReference type="Proteomes" id="UP000800981"/>
    </source>
</evidence>
<sequence>MADREQLLQQIQSKAVVHGRVVLSSGREADYYVDLRRVTLDGEAAPLVGSVMLDLTAHLDYDAVGGLTLGADPVATAMLHVAAARGRRLDAFVVRKSEKAHGLQRRIEGPDVAGRRVLAVEDTSTTGGSVLTAVEALQEAGATVVGVAVIVERGARPTVQERGLDYLAAYELADLGLG</sequence>
<name>A0ABX0GYP1_9ACTN</name>
<dbReference type="CDD" id="cd06223">
    <property type="entry name" value="PRTases_typeI"/>
    <property type="match status" value="1"/>
</dbReference>
<evidence type="ECO:0000256" key="5">
    <source>
        <dbReference type="ARBA" id="ARBA00022975"/>
    </source>
</evidence>
<keyword evidence="3 6" id="KW-0328">Glycosyltransferase</keyword>
<proteinExistence type="inferred from homology"/>
<dbReference type="Proteomes" id="UP000800981">
    <property type="component" value="Unassembled WGS sequence"/>
</dbReference>
<comment type="cofactor">
    <cofactor evidence="6">
        <name>Mg(2+)</name>
        <dbReference type="ChEBI" id="CHEBI:18420"/>
    </cofactor>
</comment>
<keyword evidence="5 6" id="KW-0665">Pyrimidine biosynthesis</keyword>
<evidence type="ECO:0000256" key="1">
    <source>
        <dbReference type="ARBA" id="ARBA00004889"/>
    </source>
</evidence>
<evidence type="ECO:0000256" key="3">
    <source>
        <dbReference type="ARBA" id="ARBA00022676"/>
    </source>
</evidence>
<dbReference type="EC" id="2.4.2.10" evidence="2 6"/>
<accession>A0ABX0GYP1</accession>
<keyword evidence="6" id="KW-0460">Magnesium</keyword>
<dbReference type="InterPro" id="IPR000836">
    <property type="entry name" value="PRTase_dom"/>
</dbReference>
<dbReference type="SUPFAM" id="SSF53271">
    <property type="entry name" value="PRTase-like"/>
    <property type="match status" value="1"/>
</dbReference>
<dbReference type="RefSeq" id="WP_166284552.1">
    <property type="nucleotide sequence ID" value="NZ_JAANNP010000089.1"/>
</dbReference>
<comment type="pathway">
    <text evidence="1 6">Pyrimidine metabolism; UMP biosynthesis via de novo pathway; UMP from orotate: step 1/2.</text>
</comment>
<comment type="similarity">
    <text evidence="6">Belongs to the purine/pyrimidine phosphoribosyltransferase family. PyrE subfamily.</text>
</comment>